<protein>
    <submittedName>
        <fullName evidence="2">Uncharacterized protein</fullName>
    </submittedName>
</protein>
<comment type="caution">
    <text evidence="2">The sequence shown here is derived from an EMBL/GenBank/DDBJ whole genome shotgun (WGS) entry which is preliminary data.</text>
</comment>
<proteinExistence type="predicted"/>
<feature type="compositionally biased region" description="Basic and acidic residues" evidence="1">
    <location>
        <begin position="39"/>
        <end position="51"/>
    </location>
</feature>
<organism evidence="2 3">
    <name type="scientific">Megalops atlanticus</name>
    <name type="common">Tarpon</name>
    <name type="synonym">Clupea gigantea</name>
    <dbReference type="NCBI Taxonomy" id="7932"/>
    <lineage>
        <taxon>Eukaryota</taxon>
        <taxon>Metazoa</taxon>
        <taxon>Chordata</taxon>
        <taxon>Craniata</taxon>
        <taxon>Vertebrata</taxon>
        <taxon>Euteleostomi</taxon>
        <taxon>Actinopterygii</taxon>
        <taxon>Neopterygii</taxon>
        <taxon>Teleostei</taxon>
        <taxon>Elopiformes</taxon>
        <taxon>Megalopidae</taxon>
        <taxon>Megalops</taxon>
    </lineage>
</organism>
<dbReference type="EMBL" id="JAFDVH010000001">
    <property type="protein sequence ID" value="KAG7492167.1"/>
    <property type="molecule type" value="Genomic_DNA"/>
</dbReference>
<feature type="region of interest" description="Disordered" evidence="1">
    <location>
        <begin position="1"/>
        <end position="51"/>
    </location>
</feature>
<sequence length="121" mass="13446">MCREPNGKPRIRNSVQKAKFISDPSARKSDPGEALILKSRTDGTSRRTDSERAQLALCCIRPHRCLRDFDLGSVSLWSGDRHRVSEPGSRHPEGRRQVAALQVSQSVSPLDGTGRDLLRQA</sequence>
<feature type="compositionally biased region" description="Basic and acidic residues" evidence="1">
    <location>
        <begin position="79"/>
        <end position="96"/>
    </location>
</feature>
<evidence type="ECO:0000313" key="2">
    <source>
        <dbReference type="EMBL" id="KAG7492167.1"/>
    </source>
</evidence>
<keyword evidence="3" id="KW-1185">Reference proteome</keyword>
<name>A0A9D3QHF8_MEGAT</name>
<evidence type="ECO:0000313" key="3">
    <source>
        <dbReference type="Proteomes" id="UP001046870"/>
    </source>
</evidence>
<dbReference type="Proteomes" id="UP001046870">
    <property type="component" value="Chromosome 1"/>
</dbReference>
<gene>
    <name evidence="2" type="ORF">MATL_G00012180</name>
</gene>
<accession>A0A9D3QHF8</accession>
<evidence type="ECO:0000256" key="1">
    <source>
        <dbReference type="SAM" id="MobiDB-lite"/>
    </source>
</evidence>
<dbReference type="AlphaFoldDB" id="A0A9D3QHF8"/>
<feature type="region of interest" description="Disordered" evidence="1">
    <location>
        <begin position="79"/>
        <end position="121"/>
    </location>
</feature>
<reference evidence="2" key="1">
    <citation type="submission" date="2021-01" db="EMBL/GenBank/DDBJ databases">
        <authorList>
            <person name="Zahm M."/>
            <person name="Roques C."/>
            <person name="Cabau C."/>
            <person name="Klopp C."/>
            <person name="Donnadieu C."/>
            <person name="Jouanno E."/>
            <person name="Lampietro C."/>
            <person name="Louis A."/>
            <person name="Herpin A."/>
            <person name="Echchiki A."/>
            <person name="Berthelot C."/>
            <person name="Parey E."/>
            <person name="Roest-Crollius H."/>
            <person name="Braasch I."/>
            <person name="Postlethwait J."/>
            <person name="Bobe J."/>
            <person name="Montfort J."/>
            <person name="Bouchez O."/>
            <person name="Begum T."/>
            <person name="Mejri S."/>
            <person name="Adams A."/>
            <person name="Chen W.-J."/>
            <person name="Guiguen Y."/>
        </authorList>
    </citation>
    <scope>NUCLEOTIDE SEQUENCE</scope>
    <source>
        <strain evidence="2">YG-15Mar2019-1</strain>
        <tissue evidence="2">Brain</tissue>
    </source>
</reference>